<keyword evidence="3" id="KW-1185">Reference proteome</keyword>
<feature type="region of interest" description="Disordered" evidence="1">
    <location>
        <begin position="49"/>
        <end position="69"/>
    </location>
</feature>
<evidence type="ECO:0000256" key="1">
    <source>
        <dbReference type="SAM" id="MobiDB-lite"/>
    </source>
</evidence>
<feature type="compositionally biased region" description="Polar residues" evidence="1">
    <location>
        <begin position="51"/>
        <end position="64"/>
    </location>
</feature>
<dbReference type="Gene3D" id="3.40.395.10">
    <property type="entry name" value="Adenoviral Proteinase, Chain A"/>
    <property type="match status" value="1"/>
</dbReference>
<evidence type="ECO:0000313" key="2">
    <source>
        <dbReference type="EMBL" id="RYR40167.1"/>
    </source>
</evidence>
<accession>A0A445BNC0</accession>
<feature type="region of interest" description="Disordered" evidence="1">
    <location>
        <begin position="218"/>
        <end position="240"/>
    </location>
</feature>
<dbReference type="EMBL" id="SDMP01000009">
    <property type="protein sequence ID" value="RYR40167.1"/>
    <property type="molecule type" value="Genomic_DNA"/>
</dbReference>
<dbReference type="Proteomes" id="UP000289738">
    <property type="component" value="Chromosome A09"/>
</dbReference>
<name>A0A445BNC0_ARAHY</name>
<dbReference type="SUPFAM" id="SSF54001">
    <property type="entry name" value="Cysteine proteinases"/>
    <property type="match status" value="1"/>
</dbReference>
<gene>
    <name evidence="2" type="ORF">Ahy_A09g045853</name>
</gene>
<sequence length="512" mass="58477">MKNLLQRDIEKEADLRSTEGHYVSSEIMVFFVNNMYSIMFRIPDINLGSDDPSSQGHTEQSSVNKPAESVLSLVEELASEPAEENMMVVREETPSEGLAIVPIQVCLLQSQTTTMSEIEQTPETENEPTPLLKIEGTTKSNPAPKDATALMMIARTSSYVPKTDPLPSFSLGLTDSSQEEAATQEGASMQDEGRAKTPEIPKLLEQLGDLVHKIASGGVTTKEKSPQIPKESGTESFETNEVTSDTKEKCYIWAIRVKTYANGLTNEFDTICTLQAQDRYTLSKLHLASLAPETHIEVEIVSVMCFILKQKIKRFQEKNMALEIHSKGVFLQPNNNKPFRVEDYPMFISFLDLKKLSSHRYIFAPVCHSQHWWLWLADTRKRKFYIYMLGAPLKTRDKDKEIKPPYLNISGQKTRYKSFTLKIKLSYIYDCAIYLEIFELANIKRQKYEWDNWTQNEVDHFRVEYAFRILFHEMNQDKAEAIRGSNAIRLSKPSSLLLSPYCQIDFNDIGTD</sequence>
<evidence type="ECO:0008006" key="4">
    <source>
        <dbReference type="Google" id="ProtNLM"/>
    </source>
</evidence>
<reference evidence="2 3" key="1">
    <citation type="submission" date="2019-01" db="EMBL/GenBank/DDBJ databases">
        <title>Sequencing of cultivated peanut Arachis hypogaea provides insights into genome evolution and oil improvement.</title>
        <authorList>
            <person name="Chen X."/>
        </authorList>
    </citation>
    <scope>NUCLEOTIDE SEQUENCE [LARGE SCALE GENOMIC DNA]</scope>
    <source>
        <strain evidence="3">cv. Fuhuasheng</strain>
        <tissue evidence="2">Leaves</tissue>
    </source>
</reference>
<protein>
    <recommendedName>
        <fullName evidence="4">Ubiquitin-like protease family profile domain-containing protein</fullName>
    </recommendedName>
</protein>
<evidence type="ECO:0000313" key="3">
    <source>
        <dbReference type="Proteomes" id="UP000289738"/>
    </source>
</evidence>
<organism evidence="2 3">
    <name type="scientific">Arachis hypogaea</name>
    <name type="common">Peanut</name>
    <dbReference type="NCBI Taxonomy" id="3818"/>
    <lineage>
        <taxon>Eukaryota</taxon>
        <taxon>Viridiplantae</taxon>
        <taxon>Streptophyta</taxon>
        <taxon>Embryophyta</taxon>
        <taxon>Tracheophyta</taxon>
        <taxon>Spermatophyta</taxon>
        <taxon>Magnoliopsida</taxon>
        <taxon>eudicotyledons</taxon>
        <taxon>Gunneridae</taxon>
        <taxon>Pentapetalae</taxon>
        <taxon>rosids</taxon>
        <taxon>fabids</taxon>
        <taxon>Fabales</taxon>
        <taxon>Fabaceae</taxon>
        <taxon>Papilionoideae</taxon>
        <taxon>50 kb inversion clade</taxon>
        <taxon>dalbergioids sensu lato</taxon>
        <taxon>Dalbergieae</taxon>
        <taxon>Pterocarpus clade</taxon>
        <taxon>Arachis</taxon>
    </lineage>
</organism>
<feature type="compositionally biased region" description="Polar residues" evidence="1">
    <location>
        <begin position="171"/>
        <end position="187"/>
    </location>
</feature>
<dbReference type="InterPro" id="IPR038765">
    <property type="entry name" value="Papain-like_cys_pep_sf"/>
</dbReference>
<proteinExistence type="predicted"/>
<dbReference type="AlphaFoldDB" id="A0A445BNC0"/>
<comment type="caution">
    <text evidence="2">The sequence shown here is derived from an EMBL/GenBank/DDBJ whole genome shotgun (WGS) entry which is preliminary data.</text>
</comment>
<feature type="region of interest" description="Disordered" evidence="1">
    <location>
        <begin position="117"/>
        <end position="144"/>
    </location>
</feature>
<feature type="region of interest" description="Disordered" evidence="1">
    <location>
        <begin position="170"/>
        <end position="195"/>
    </location>
</feature>